<evidence type="ECO:0000313" key="3">
    <source>
        <dbReference type="EMBL" id="KAF9590005.1"/>
    </source>
</evidence>
<accession>A0A835LD04</accession>
<dbReference type="Proteomes" id="UP000631114">
    <property type="component" value="Unassembled WGS sequence"/>
</dbReference>
<evidence type="ECO:0000259" key="2">
    <source>
        <dbReference type="Pfam" id="PF14111"/>
    </source>
</evidence>
<feature type="region of interest" description="Disordered" evidence="1">
    <location>
        <begin position="1"/>
        <end position="21"/>
    </location>
</feature>
<dbReference type="PANTHER" id="PTHR31286:SF180">
    <property type="entry name" value="OS10G0362600 PROTEIN"/>
    <property type="match status" value="1"/>
</dbReference>
<dbReference type="Pfam" id="PF14111">
    <property type="entry name" value="DUF4283"/>
    <property type="match status" value="1"/>
</dbReference>
<dbReference type="InterPro" id="IPR025558">
    <property type="entry name" value="DUF4283"/>
</dbReference>
<comment type="caution">
    <text evidence="3">The sequence shown here is derived from an EMBL/GenBank/DDBJ whole genome shotgun (WGS) entry which is preliminary data.</text>
</comment>
<sequence>MEVIHGGGLEEKEEQQEKTKQKIEKLQADMKNLFYLKEKKLVAIGCKNLEVDPKEHTTLVGKLFGGKHIPLQVFADEVHRNWQTKGQTSIEMVAKGMYKMVFENGDEYNYVRQNGPWLIQGFILSIKKGKYVDLLEDDWKFDKVDFWIHIYGLPRDRINEENINIIGMNLGKVKGVDTGVPSLKIQRAGCIGHDLYYCILREKLCVEMRSLGGSPRDIKNNFSFLQRANVFFNGLAASSPAIITISGTPKKPRSDQIPA</sequence>
<feature type="non-terminal residue" evidence="3">
    <location>
        <position position="259"/>
    </location>
</feature>
<evidence type="ECO:0000256" key="1">
    <source>
        <dbReference type="SAM" id="MobiDB-lite"/>
    </source>
</evidence>
<dbReference type="InterPro" id="IPR040256">
    <property type="entry name" value="At4g02000-like"/>
</dbReference>
<protein>
    <recommendedName>
        <fullName evidence="2">DUF4283 domain-containing protein</fullName>
    </recommendedName>
</protein>
<dbReference type="PANTHER" id="PTHR31286">
    <property type="entry name" value="GLYCINE-RICH CELL WALL STRUCTURAL PROTEIN 1.8-LIKE"/>
    <property type="match status" value="1"/>
</dbReference>
<dbReference type="AlphaFoldDB" id="A0A835LD04"/>
<reference evidence="3 4" key="1">
    <citation type="submission" date="2020-10" db="EMBL/GenBank/DDBJ databases">
        <title>The Coptis chinensis genome and diversification of protoberbering-type alkaloids.</title>
        <authorList>
            <person name="Wang B."/>
            <person name="Shu S."/>
            <person name="Song C."/>
            <person name="Liu Y."/>
        </authorList>
    </citation>
    <scope>NUCLEOTIDE SEQUENCE [LARGE SCALE GENOMIC DNA]</scope>
    <source>
        <strain evidence="3">HL-2020</strain>
        <tissue evidence="3">Leaf</tissue>
    </source>
</reference>
<organism evidence="3 4">
    <name type="scientific">Coptis chinensis</name>
    <dbReference type="NCBI Taxonomy" id="261450"/>
    <lineage>
        <taxon>Eukaryota</taxon>
        <taxon>Viridiplantae</taxon>
        <taxon>Streptophyta</taxon>
        <taxon>Embryophyta</taxon>
        <taxon>Tracheophyta</taxon>
        <taxon>Spermatophyta</taxon>
        <taxon>Magnoliopsida</taxon>
        <taxon>Ranunculales</taxon>
        <taxon>Ranunculaceae</taxon>
        <taxon>Coptidoideae</taxon>
        <taxon>Coptis</taxon>
    </lineage>
</organism>
<proteinExistence type="predicted"/>
<keyword evidence="4" id="KW-1185">Reference proteome</keyword>
<feature type="domain" description="DUF4283" evidence="2">
    <location>
        <begin position="58"/>
        <end position="127"/>
    </location>
</feature>
<name>A0A835LD04_9MAGN</name>
<gene>
    <name evidence="3" type="ORF">IFM89_030155</name>
</gene>
<dbReference type="EMBL" id="JADFTS010000009">
    <property type="protein sequence ID" value="KAF9590005.1"/>
    <property type="molecule type" value="Genomic_DNA"/>
</dbReference>
<evidence type="ECO:0000313" key="4">
    <source>
        <dbReference type="Proteomes" id="UP000631114"/>
    </source>
</evidence>